<evidence type="ECO:0000256" key="1">
    <source>
        <dbReference type="ARBA" id="ARBA00022598"/>
    </source>
</evidence>
<feature type="compositionally biased region" description="Polar residues" evidence="4">
    <location>
        <begin position="551"/>
        <end position="564"/>
    </location>
</feature>
<name>H3GRE1_PHYRM</name>
<dbReference type="VEuPathDB" id="FungiDB:KRP22_7585"/>
<feature type="compositionally biased region" description="Polar residues" evidence="4">
    <location>
        <begin position="394"/>
        <end position="410"/>
    </location>
</feature>
<sequence>MESTIQAAHQHLVADSPRTTRRRCRDNQDDGAQLEPFQADVVKLSDHMDSFPLVPLPVIPLLSIAELEKVEHGLNELLESLMPHESDQQLARYATRQLAAVQRHLTQQRAQERVFHMLRGDLPVTLVPIGAPTLRKSSSASAAVKICPTPRSMAVSTDNQPSGLPLRPSSGSLTRAVRPQSGSSKDTANLHWKSKKAAVEMARVMVQTNATRKPAAVSAKSFVISAGDNSSRKRRRPRAPPKRTVEEAAQYQAQQLERERESRRQAAYQRLVARRELQAKRKQEHKKHIQEERSDDVKDGSGVKDKDPNDSDSDCESEASEVSNCSESDEANERTILALAVQIKPLTDDDARSEQSETADDVDDGESEVYKVDGEDAGSEPNQEASEAPECHSSRSISLSNSGTDDQTSETVRHETEGQTLSWTPSVIPGGSVDSEGTAQFPPGDNEVKQQENDTKPVTEVQANEREQNQEEAITLDLQRFIASRAAAKLEQLQAEKEARDIAFPRPAFAPVAVPATPFTSEILNGELQSFGLPSLRPDAGHYSAEGRSGESLSTTPPTLTGENDANAPIEPTSHEKQPCWIDEVRQSAVESKSNSPARGKALSLPRAPAVECKDYRSYFSNFHCILTSVFEQSRGASLNTSSSSSLYHRPVGANGEHTMRLQQKLYESWQSIMHDYATVFGPKIVAPEGMVPAAAATPWAPHYRINSTARKEVSEIVTQALQRLGGDWEDHPSGLGLKTTWNLLWTWSKPRVERQTLLAWQKVNHFQHAKALTRKDCLKKHIGKYLAAGGRLRHAFDIIPPTFLLPKEYVAFVQAFQERSERLRQSGFSEGKNIWIMKPVALSRGRGISLVNDLSQVIYGEQVVIQEYIAAPRLLDGFKFDLRLYVLVTSFNPLEAFLYDEGFVRLCTRPYEDGDLSNILVHLTNSSIQKDNEDAIAGSANPIASAMKEETGLRSHEVDGCKESSSAQIDAGGTKTTLAYLWRRLAAEGVDVDQVKRTIEEVVLKALLCGEDHIPFQVNSFDLLGYDILLDADLRPWLIEINSSPSMARDNDLDYQVKDAMMLDTLRVVDPLHFDRAKLAEVIARRQRELEDEKRRPHAHTRHPREAEELAARQLNADLTAILRGRVPRAYGEIPENIGNYKRLCPHTTIHNQLVKLKRSCLRGKSC</sequence>
<dbReference type="EnsemblProtists" id="Phyra79430">
    <property type="protein sequence ID" value="Phyra79430"/>
    <property type="gene ID" value="Phyra79430"/>
</dbReference>
<dbReference type="OMA" id="FSNFHCI"/>
<dbReference type="Pfam" id="PF03133">
    <property type="entry name" value="TTL"/>
    <property type="match status" value="2"/>
</dbReference>
<dbReference type="EMBL" id="DS566037">
    <property type="status" value="NOT_ANNOTATED_CDS"/>
    <property type="molecule type" value="Genomic_DNA"/>
</dbReference>
<dbReference type="GO" id="GO:0015631">
    <property type="term" value="F:tubulin binding"/>
    <property type="evidence" value="ECO:0000318"/>
    <property type="project" value="GO_Central"/>
</dbReference>
<feature type="compositionally biased region" description="Basic and acidic residues" evidence="4">
    <location>
        <begin position="346"/>
        <end position="355"/>
    </location>
</feature>
<reference evidence="5" key="2">
    <citation type="submission" date="2015-06" db="UniProtKB">
        <authorList>
            <consortium name="EnsemblProtists"/>
        </authorList>
    </citation>
    <scope>IDENTIFICATION</scope>
    <source>
        <strain evidence="5">Pr102</strain>
    </source>
</reference>
<feature type="region of interest" description="Disordered" evidence="4">
    <location>
        <begin position="276"/>
        <end position="462"/>
    </location>
</feature>
<keyword evidence="3" id="KW-0067">ATP-binding</keyword>
<dbReference type="GO" id="GO:0000226">
    <property type="term" value="P:microtubule cytoskeleton organization"/>
    <property type="evidence" value="ECO:0000318"/>
    <property type="project" value="GO_Central"/>
</dbReference>
<dbReference type="PANTHER" id="PTHR12241">
    <property type="entry name" value="TUBULIN POLYGLUTAMYLASE"/>
    <property type="match status" value="1"/>
</dbReference>
<feature type="compositionally biased region" description="Basic residues" evidence="4">
    <location>
        <begin position="232"/>
        <end position="241"/>
    </location>
</feature>
<evidence type="ECO:0000256" key="2">
    <source>
        <dbReference type="ARBA" id="ARBA00022741"/>
    </source>
</evidence>
<feature type="region of interest" description="Disordered" evidence="4">
    <location>
        <begin position="222"/>
        <end position="264"/>
    </location>
</feature>
<dbReference type="InterPro" id="IPR004344">
    <property type="entry name" value="TTL/TTLL_fam"/>
</dbReference>
<dbReference type="HOGENOM" id="CLU_008650_0_0_1"/>
<evidence type="ECO:0000256" key="3">
    <source>
        <dbReference type="ARBA" id="ARBA00022840"/>
    </source>
</evidence>
<keyword evidence="6" id="KW-1185">Reference proteome</keyword>
<evidence type="ECO:0000256" key="4">
    <source>
        <dbReference type="SAM" id="MobiDB-lite"/>
    </source>
</evidence>
<dbReference type="Proteomes" id="UP000005238">
    <property type="component" value="Unassembled WGS sequence"/>
</dbReference>
<evidence type="ECO:0000313" key="6">
    <source>
        <dbReference type="Proteomes" id="UP000005238"/>
    </source>
</evidence>
<feature type="region of interest" description="Disordered" evidence="4">
    <location>
        <begin position="153"/>
        <end position="191"/>
    </location>
</feature>
<keyword evidence="1" id="KW-0436">Ligase</keyword>
<proteinExistence type="predicted"/>
<dbReference type="PROSITE" id="PS51221">
    <property type="entry name" value="TTL"/>
    <property type="match status" value="1"/>
</dbReference>
<dbReference type="VEuPathDB" id="FungiDB:KRP23_2557"/>
<dbReference type="GO" id="GO:0070740">
    <property type="term" value="F:tubulin-glutamic acid ligase activity"/>
    <property type="evidence" value="ECO:0000318"/>
    <property type="project" value="GO_Central"/>
</dbReference>
<dbReference type="AlphaFoldDB" id="H3GRE1"/>
<dbReference type="GO" id="GO:0036064">
    <property type="term" value="C:ciliary basal body"/>
    <property type="evidence" value="ECO:0000318"/>
    <property type="project" value="GO_Central"/>
</dbReference>
<feature type="region of interest" description="Disordered" evidence="4">
    <location>
        <begin position="1"/>
        <end position="31"/>
    </location>
</feature>
<accession>H3GRE1</accession>
<dbReference type="PANTHER" id="PTHR12241:SF155">
    <property type="entry name" value="TUBULIN-TYROSINE LIGASE FAMILY PROTEIN"/>
    <property type="match status" value="1"/>
</dbReference>
<protein>
    <recommendedName>
        <fullName evidence="7">Tubulin-tyrosine ligase family protein</fullName>
    </recommendedName>
</protein>
<dbReference type="Gene3D" id="3.30.470.20">
    <property type="entry name" value="ATP-grasp fold, B domain"/>
    <property type="match status" value="1"/>
</dbReference>
<feature type="compositionally biased region" description="Acidic residues" evidence="4">
    <location>
        <begin position="357"/>
        <end position="367"/>
    </location>
</feature>
<dbReference type="STRING" id="164328.H3GRE1"/>
<feature type="compositionally biased region" description="Low complexity" evidence="4">
    <location>
        <begin position="161"/>
        <end position="173"/>
    </location>
</feature>
<organism evidence="5 6">
    <name type="scientific">Phytophthora ramorum</name>
    <name type="common">Sudden oak death agent</name>
    <dbReference type="NCBI Taxonomy" id="164328"/>
    <lineage>
        <taxon>Eukaryota</taxon>
        <taxon>Sar</taxon>
        <taxon>Stramenopiles</taxon>
        <taxon>Oomycota</taxon>
        <taxon>Peronosporomycetes</taxon>
        <taxon>Peronosporales</taxon>
        <taxon>Peronosporaceae</taxon>
        <taxon>Phytophthora</taxon>
    </lineage>
</organism>
<feature type="region of interest" description="Disordered" evidence="4">
    <location>
        <begin position="537"/>
        <end position="574"/>
    </location>
</feature>
<dbReference type="SUPFAM" id="SSF56059">
    <property type="entry name" value="Glutathione synthetase ATP-binding domain-like"/>
    <property type="match status" value="1"/>
</dbReference>
<dbReference type="eggNOG" id="KOG2157">
    <property type="taxonomic scope" value="Eukaryota"/>
</dbReference>
<dbReference type="GO" id="GO:0005524">
    <property type="term" value="F:ATP binding"/>
    <property type="evidence" value="ECO:0007669"/>
    <property type="project" value="UniProtKB-KW"/>
</dbReference>
<keyword evidence="2" id="KW-0547">Nucleotide-binding</keyword>
<feature type="compositionally biased region" description="Basic and acidic residues" evidence="4">
    <location>
        <begin position="446"/>
        <end position="462"/>
    </location>
</feature>
<evidence type="ECO:0000313" key="5">
    <source>
        <dbReference type="EnsemblProtists" id="Phyra79430"/>
    </source>
</evidence>
<dbReference type="InParanoid" id="H3GRE1"/>
<evidence type="ECO:0008006" key="7">
    <source>
        <dbReference type="Google" id="ProtNLM"/>
    </source>
</evidence>
<reference evidence="6" key="1">
    <citation type="journal article" date="2006" name="Science">
        <title>Phytophthora genome sequences uncover evolutionary origins and mechanisms of pathogenesis.</title>
        <authorList>
            <person name="Tyler B.M."/>
            <person name="Tripathy S."/>
            <person name="Zhang X."/>
            <person name="Dehal P."/>
            <person name="Jiang R.H."/>
            <person name="Aerts A."/>
            <person name="Arredondo F.D."/>
            <person name="Baxter L."/>
            <person name="Bensasson D."/>
            <person name="Beynon J.L."/>
            <person name="Chapman J."/>
            <person name="Damasceno C.M."/>
            <person name="Dorrance A.E."/>
            <person name="Dou D."/>
            <person name="Dickerman A.W."/>
            <person name="Dubchak I.L."/>
            <person name="Garbelotto M."/>
            <person name="Gijzen M."/>
            <person name="Gordon S.G."/>
            <person name="Govers F."/>
            <person name="Grunwald N.J."/>
            <person name="Huang W."/>
            <person name="Ivors K.L."/>
            <person name="Jones R.W."/>
            <person name="Kamoun S."/>
            <person name="Krampis K."/>
            <person name="Lamour K.H."/>
            <person name="Lee M.K."/>
            <person name="McDonald W.H."/>
            <person name="Medina M."/>
            <person name="Meijer H.J."/>
            <person name="Nordberg E.K."/>
            <person name="Maclean D.J."/>
            <person name="Ospina-Giraldo M.D."/>
            <person name="Morris P.F."/>
            <person name="Phuntumart V."/>
            <person name="Putnam N.H."/>
            <person name="Rash S."/>
            <person name="Rose J.K."/>
            <person name="Sakihama Y."/>
            <person name="Salamov A.A."/>
            <person name="Savidor A."/>
            <person name="Scheuring C.F."/>
            <person name="Smith B.M."/>
            <person name="Sobral B.W."/>
            <person name="Terry A."/>
            <person name="Torto-Alalibo T.A."/>
            <person name="Win J."/>
            <person name="Xu Z."/>
            <person name="Zhang H."/>
            <person name="Grigoriev I.V."/>
            <person name="Rokhsar D.S."/>
            <person name="Boore J.L."/>
        </authorList>
    </citation>
    <scope>NUCLEOTIDE SEQUENCE [LARGE SCALE GENOMIC DNA]</scope>
    <source>
        <strain evidence="6">Pr102</strain>
    </source>
</reference>
<feature type="compositionally biased region" description="Basic and acidic residues" evidence="4">
    <location>
        <begin position="289"/>
        <end position="309"/>
    </location>
</feature>
<feature type="compositionally biased region" description="Acidic residues" evidence="4">
    <location>
        <begin position="310"/>
        <end position="319"/>
    </location>
</feature>